<keyword evidence="4" id="KW-1185">Reference proteome</keyword>
<dbReference type="PANTHER" id="PTHR31988:SF14">
    <property type="entry name" value="SIALATE O-ACETYLESTERASE DOMAIN-CONTAINING PROTEIN"/>
    <property type="match status" value="1"/>
</dbReference>
<dbReference type="InterPro" id="IPR005181">
    <property type="entry name" value="SASA"/>
</dbReference>
<dbReference type="Pfam" id="PF03629">
    <property type="entry name" value="SASA"/>
    <property type="match status" value="1"/>
</dbReference>
<dbReference type="AlphaFoldDB" id="A0A9J5ZLN5"/>
<proteinExistence type="predicted"/>
<sequence length="316" mass="36174">MKMKMKMKSILFNFNKKLQYASEEILLMLMFVFLLFYLRWIRSHNYQHHLLITNRSTDKLNKQIFILAGQSNMAGQGGVHNFTWDGIIPRECQPNPNNILRLSVTIKWEIAHEPLNYAVDCLHNCGVGPGMAFANAILKQEPNFGVIGLVPCSKSGTGIHAWIRGNMPYDQLISRAKFSLKHGGTIRGLLWFHGESDTKDKYTARYYKAKVIKFIQDLRDDLNSPLLPVIVVVLRYPKKPFDRKFKFVNVVRQAQMDIDLPNVIKVDANGLPVESDGLHLTTQGQIQLGNMMAQAFLNTKFQSLKFDSNKIYHMSS</sequence>
<dbReference type="OrthoDB" id="42638at2759"/>
<evidence type="ECO:0000256" key="1">
    <source>
        <dbReference type="ARBA" id="ARBA00022801"/>
    </source>
</evidence>
<dbReference type="SUPFAM" id="SSF52266">
    <property type="entry name" value="SGNH hydrolase"/>
    <property type="match status" value="1"/>
</dbReference>
<evidence type="ECO:0000259" key="2">
    <source>
        <dbReference type="Pfam" id="PF03629"/>
    </source>
</evidence>
<feature type="domain" description="Sialate O-acetylesterase" evidence="2">
    <location>
        <begin position="62"/>
        <end position="297"/>
    </location>
</feature>
<dbReference type="InterPro" id="IPR036514">
    <property type="entry name" value="SGNH_hydro_sf"/>
</dbReference>
<dbReference type="Gene3D" id="3.40.50.1110">
    <property type="entry name" value="SGNH hydrolase"/>
    <property type="match status" value="1"/>
</dbReference>
<name>A0A9J5ZLN5_SOLCO</name>
<dbReference type="InterPro" id="IPR052940">
    <property type="entry name" value="Carb_Esterase_6"/>
</dbReference>
<accession>A0A9J5ZLN5</accession>
<dbReference type="PANTHER" id="PTHR31988">
    <property type="entry name" value="ESTERASE, PUTATIVE (DUF303)-RELATED"/>
    <property type="match status" value="1"/>
</dbReference>
<keyword evidence="1" id="KW-0378">Hydrolase</keyword>
<dbReference type="GO" id="GO:0016787">
    <property type="term" value="F:hydrolase activity"/>
    <property type="evidence" value="ECO:0007669"/>
    <property type="project" value="UniProtKB-KW"/>
</dbReference>
<evidence type="ECO:0000313" key="3">
    <source>
        <dbReference type="EMBL" id="KAG5613039.1"/>
    </source>
</evidence>
<dbReference type="EMBL" id="JACXVP010000004">
    <property type="protein sequence ID" value="KAG5613039.1"/>
    <property type="molecule type" value="Genomic_DNA"/>
</dbReference>
<reference evidence="3 4" key="1">
    <citation type="submission" date="2020-09" db="EMBL/GenBank/DDBJ databases">
        <title>De no assembly of potato wild relative species, Solanum commersonii.</title>
        <authorList>
            <person name="Cho K."/>
        </authorList>
    </citation>
    <scope>NUCLEOTIDE SEQUENCE [LARGE SCALE GENOMIC DNA]</scope>
    <source>
        <strain evidence="3">LZ3.2</strain>
        <tissue evidence="3">Leaf</tissue>
    </source>
</reference>
<gene>
    <name evidence="3" type="ORF">H5410_024320</name>
</gene>
<protein>
    <recommendedName>
        <fullName evidence="2">Sialate O-acetylesterase domain-containing protein</fullName>
    </recommendedName>
</protein>
<organism evidence="3 4">
    <name type="scientific">Solanum commersonii</name>
    <name type="common">Commerson's wild potato</name>
    <name type="synonym">Commerson's nightshade</name>
    <dbReference type="NCBI Taxonomy" id="4109"/>
    <lineage>
        <taxon>Eukaryota</taxon>
        <taxon>Viridiplantae</taxon>
        <taxon>Streptophyta</taxon>
        <taxon>Embryophyta</taxon>
        <taxon>Tracheophyta</taxon>
        <taxon>Spermatophyta</taxon>
        <taxon>Magnoliopsida</taxon>
        <taxon>eudicotyledons</taxon>
        <taxon>Gunneridae</taxon>
        <taxon>Pentapetalae</taxon>
        <taxon>asterids</taxon>
        <taxon>lamiids</taxon>
        <taxon>Solanales</taxon>
        <taxon>Solanaceae</taxon>
        <taxon>Solanoideae</taxon>
        <taxon>Solaneae</taxon>
        <taxon>Solanum</taxon>
    </lineage>
</organism>
<comment type="caution">
    <text evidence="3">The sequence shown here is derived from an EMBL/GenBank/DDBJ whole genome shotgun (WGS) entry which is preliminary data.</text>
</comment>
<dbReference type="Proteomes" id="UP000824120">
    <property type="component" value="Chromosome 4"/>
</dbReference>
<evidence type="ECO:0000313" key="4">
    <source>
        <dbReference type="Proteomes" id="UP000824120"/>
    </source>
</evidence>